<dbReference type="HOGENOM" id="CLU_2963771_0_0_1"/>
<reference evidence="2" key="1">
    <citation type="submission" date="2011-08" db="EMBL/GenBank/DDBJ databases">
        <authorList>
            <person name="Rombauts S."/>
        </authorList>
    </citation>
    <scope>NUCLEOTIDE SEQUENCE</scope>
    <source>
        <strain evidence="2">London</strain>
    </source>
</reference>
<dbReference type="Proteomes" id="UP000015104">
    <property type="component" value="Unassembled WGS sequence"/>
</dbReference>
<reference evidence="1" key="2">
    <citation type="submission" date="2015-06" db="UniProtKB">
        <authorList>
            <consortium name="EnsemblMetazoa"/>
        </authorList>
    </citation>
    <scope>IDENTIFICATION</scope>
</reference>
<keyword evidence="2" id="KW-1185">Reference proteome</keyword>
<sequence length="59" mass="7202">MIDYHSYLEEIQDLIERFNKKRSSRYIVTSNQDFRIINTWLGDPSKLVFLEKLIKVIKR</sequence>
<dbReference type="EnsemblMetazoa" id="tetur04g03500.1">
    <property type="protein sequence ID" value="tetur04g03500.1"/>
    <property type="gene ID" value="tetur04g03500"/>
</dbReference>
<protein>
    <submittedName>
        <fullName evidence="1">Uncharacterized protein</fullName>
    </submittedName>
</protein>
<name>T1K226_TETUR</name>
<proteinExistence type="predicted"/>
<evidence type="ECO:0000313" key="2">
    <source>
        <dbReference type="Proteomes" id="UP000015104"/>
    </source>
</evidence>
<dbReference type="AlphaFoldDB" id="T1K226"/>
<accession>T1K226</accession>
<evidence type="ECO:0000313" key="1">
    <source>
        <dbReference type="EnsemblMetazoa" id="tetur04g03500.1"/>
    </source>
</evidence>
<organism evidence="1 2">
    <name type="scientific">Tetranychus urticae</name>
    <name type="common">Two-spotted spider mite</name>
    <dbReference type="NCBI Taxonomy" id="32264"/>
    <lineage>
        <taxon>Eukaryota</taxon>
        <taxon>Metazoa</taxon>
        <taxon>Ecdysozoa</taxon>
        <taxon>Arthropoda</taxon>
        <taxon>Chelicerata</taxon>
        <taxon>Arachnida</taxon>
        <taxon>Acari</taxon>
        <taxon>Acariformes</taxon>
        <taxon>Trombidiformes</taxon>
        <taxon>Prostigmata</taxon>
        <taxon>Eleutherengona</taxon>
        <taxon>Raphignathae</taxon>
        <taxon>Tetranychoidea</taxon>
        <taxon>Tetranychidae</taxon>
        <taxon>Tetranychus</taxon>
    </lineage>
</organism>
<dbReference type="EMBL" id="CAEY01001358">
    <property type="status" value="NOT_ANNOTATED_CDS"/>
    <property type="molecule type" value="Genomic_DNA"/>
</dbReference>